<keyword evidence="2" id="KW-0489">Methyltransferase</keyword>
<dbReference type="InterPro" id="IPR029063">
    <property type="entry name" value="SAM-dependent_MTases_sf"/>
</dbReference>
<dbReference type="CDD" id="cd02440">
    <property type="entry name" value="AdoMet_MTases"/>
    <property type="match status" value="1"/>
</dbReference>
<dbReference type="GO" id="GO:0032259">
    <property type="term" value="P:methylation"/>
    <property type="evidence" value="ECO:0007669"/>
    <property type="project" value="UniProtKB-KW"/>
</dbReference>
<dbReference type="Pfam" id="PF13847">
    <property type="entry name" value="Methyltransf_31"/>
    <property type="match status" value="1"/>
</dbReference>
<dbReference type="GO" id="GO:0008168">
    <property type="term" value="F:methyltransferase activity"/>
    <property type="evidence" value="ECO:0007669"/>
    <property type="project" value="UniProtKB-KW"/>
</dbReference>
<protein>
    <submittedName>
        <fullName evidence="2">Methyltransferase</fullName>
    </submittedName>
</protein>
<accession>A0A484HEW7</accession>
<gene>
    <name evidence="2" type="ORF">EPICR_110014</name>
</gene>
<dbReference type="EMBL" id="CAACVI010000003">
    <property type="protein sequence ID" value="VEN73047.1"/>
    <property type="molecule type" value="Genomic_DNA"/>
</dbReference>
<reference evidence="2" key="1">
    <citation type="submission" date="2019-01" db="EMBL/GenBank/DDBJ databases">
        <authorList>
            <consortium name="Genoscope - CEA"/>
            <person name="William W."/>
        </authorList>
    </citation>
    <scope>NUCLEOTIDE SEQUENCE</scope>
    <source>
        <strain evidence="2">CR-1</strain>
    </source>
</reference>
<dbReference type="Gene3D" id="3.40.50.150">
    <property type="entry name" value="Vaccinia Virus protein VP39"/>
    <property type="match status" value="1"/>
</dbReference>
<keyword evidence="2" id="KW-0808">Transferase</keyword>
<dbReference type="SUPFAM" id="SSF53335">
    <property type="entry name" value="S-adenosyl-L-methionine-dependent methyltransferases"/>
    <property type="match status" value="1"/>
</dbReference>
<dbReference type="PANTHER" id="PTHR43591:SF24">
    <property type="entry name" value="2-METHOXY-6-POLYPRENYL-1,4-BENZOQUINOL METHYLASE, MITOCHONDRIAL"/>
    <property type="match status" value="1"/>
</dbReference>
<proteinExistence type="predicted"/>
<sequence length="284" mass="32060">MSASCEALHVNQRGEYVNFGIQWLLDHHRSKERQRRKMVRDLNLRPGDTVLDLGCGPGLWTSLISEKVKPEGRVVGVDSDPEFLEYASRRLSQERFEGIVDLHEGDFYSVPFEDNSFDVVFFGNCFAYVTDHQKVLDEQIRVTRKGGRIAVKDFEGSVLVIHPIPPSLTLNVVTAAAKALQNNPPEPPFDNFSGQKLRGLLVKAGLRNVSATSYAVHMLPPLTPEAKQYISGNAAWYADIGKPYLSDTEFEQWRAYFDVDSPSYILDSEEFYFCMLEVLATGYV</sequence>
<dbReference type="AlphaFoldDB" id="A0A484HEW7"/>
<name>A0A484HEW7_9BACT</name>
<dbReference type="PANTHER" id="PTHR43591">
    <property type="entry name" value="METHYLTRANSFERASE"/>
    <property type="match status" value="1"/>
</dbReference>
<evidence type="ECO:0000313" key="2">
    <source>
        <dbReference type="EMBL" id="VEN73047.1"/>
    </source>
</evidence>
<evidence type="ECO:0000259" key="1">
    <source>
        <dbReference type="Pfam" id="PF13847"/>
    </source>
</evidence>
<organism evidence="2">
    <name type="scientific">uncultured Desulfobacteraceae bacterium</name>
    <dbReference type="NCBI Taxonomy" id="218296"/>
    <lineage>
        <taxon>Bacteria</taxon>
        <taxon>Pseudomonadati</taxon>
        <taxon>Thermodesulfobacteriota</taxon>
        <taxon>Desulfobacteria</taxon>
        <taxon>Desulfobacterales</taxon>
        <taxon>Desulfobacteraceae</taxon>
        <taxon>environmental samples</taxon>
    </lineage>
</organism>
<feature type="domain" description="Methyltransferase" evidence="1">
    <location>
        <begin position="46"/>
        <end position="155"/>
    </location>
</feature>
<dbReference type="InterPro" id="IPR025714">
    <property type="entry name" value="Methyltranfer_dom"/>
</dbReference>